<feature type="transmembrane region" description="Helical" evidence="1">
    <location>
        <begin position="53"/>
        <end position="72"/>
    </location>
</feature>
<feature type="transmembrane region" description="Helical" evidence="1">
    <location>
        <begin position="24"/>
        <end position="47"/>
    </location>
</feature>
<evidence type="ECO:0000313" key="2">
    <source>
        <dbReference type="EMBL" id="PTX87713.1"/>
    </source>
</evidence>
<dbReference type="AlphaFoldDB" id="A0A855VRN5"/>
<sequence length="75" mass="8318">MLTLINSFLRSCIRRFFNSIKDDCINNIIGFGMVSLIAIISISVSALIDNNKIAFGIIALIVTLILLPILFYKGK</sequence>
<accession>A0A855VRN5</accession>
<proteinExistence type="predicted"/>
<dbReference type="EMBL" id="PNXT01000001">
    <property type="protein sequence ID" value="PTX87713.1"/>
    <property type="molecule type" value="Genomic_DNA"/>
</dbReference>
<evidence type="ECO:0000313" key="3">
    <source>
        <dbReference type="Proteomes" id="UP000244004"/>
    </source>
</evidence>
<reference evidence="2 3" key="1">
    <citation type="submission" date="2018-01" db="EMBL/GenBank/DDBJ databases">
        <title>Geographic spread and resistance mechanisms of dominant carbapenem-resistant Enterobacter cloacae complex clones ST171 and ST78.</title>
        <authorList>
            <person name="Gomez-Simmonds A."/>
            <person name="Annavajhala M.K."/>
            <person name="Wang Z."/>
            <person name="Macesic N."/>
            <person name="Hu Y."/>
            <person name="Giddins M.J."/>
            <person name="O'Malley A."/>
            <person name="Toussaint N.C."/>
            <person name="Whittier S."/>
            <person name="Torres V.J."/>
            <person name="Uhlemann A.-C."/>
        </authorList>
    </citation>
    <scope>NUCLEOTIDE SEQUENCE [LARGE SCALE GENOMIC DNA]</scope>
    <source>
        <strain evidence="2 3">78</strain>
    </source>
</reference>
<keyword evidence="1" id="KW-0812">Transmembrane</keyword>
<gene>
    <name evidence="2" type="ORF">C1O12_04625</name>
</gene>
<keyword evidence="1" id="KW-1133">Transmembrane helix</keyword>
<name>A0A855VRN5_9ENTR</name>
<dbReference type="Proteomes" id="UP000244004">
    <property type="component" value="Unassembled WGS sequence"/>
</dbReference>
<comment type="caution">
    <text evidence="2">The sequence shown here is derived from an EMBL/GenBank/DDBJ whole genome shotgun (WGS) entry which is preliminary data.</text>
</comment>
<protein>
    <submittedName>
        <fullName evidence="2">Uncharacterized protein</fullName>
    </submittedName>
</protein>
<evidence type="ECO:0000256" key="1">
    <source>
        <dbReference type="SAM" id="Phobius"/>
    </source>
</evidence>
<keyword evidence="1" id="KW-0472">Membrane</keyword>
<organism evidence="2 3">
    <name type="scientific">Enterobacter hormaechei</name>
    <dbReference type="NCBI Taxonomy" id="158836"/>
    <lineage>
        <taxon>Bacteria</taxon>
        <taxon>Pseudomonadati</taxon>
        <taxon>Pseudomonadota</taxon>
        <taxon>Gammaproteobacteria</taxon>
        <taxon>Enterobacterales</taxon>
        <taxon>Enterobacteriaceae</taxon>
        <taxon>Enterobacter</taxon>
        <taxon>Enterobacter cloacae complex</taxon>
    </lineage>
</organism>